<accession>A0A2T7P9T3</accession>
<evidence type="ECO:0000313" key="3">
    <source>
        <dbReference type="Proteomes" id="UP000245119"/>
    </source>
</evidence>
<feature type="region of interest" description="Disordered" evidence="1">
    <location>
        <begin position="59"/>
        <end position="89"/>
    </location>
</feature>
<dbReference type="AlphaFoldDB" id="A0A2T7P9T3"/>
<gene>
    <name evidence="2" type="ORF">C0Q70_09441</name>
</gene>
<sequence length="89" mass="10148">MSDLLLIEQGFVGVEIADFIDLFISLRMIRFINRVHTCHQSVPEAFNSANEVVIRREASTLTTKSPAPPSIPTVSQVPWRPREEMRILK</sequence>
<evidence type="ECO:0000313" key="2">
    <source>
        <dbReference type="EMBL" id="PVD30179.1"/>
    </source>
</evidence>
<evidence type="ECO:0000256" key="1">
    <source>
        <dbReference type="SAM" id="MobiDB-lite"/>
    </source>
</evidence>
<dbReference type="Proteomes" id="UP000245119">
    <property type="component" value="Linkage Group LG5"/>
</dbReference>
<comment type="caution">
    <text evidence="2">The sequence shown here is derived from an EMBL/GenBank/DDBJ whole genome shotgun (WGS) entry which is preliminary data.</text>
</comment>
<proteinExistence type="predicted"/>
<dbReference type="EMBL" id="PZQS01000005">
    <property type="protein sequence ID" value="PVD30179.1"/>
    <property type="molecule type" value="Genomic_DNA"/>
</dbReference>
<reference evidence="2 3" key="1">
    <citation type="submission" date="2018-04" db="EMBL/GenBank/DDBJ databases">
        <title>The genome of golden apple snail Pomacea canaliculata provides insight into stress tolerance and invasive adaptation.</title>
        <authorList>
            <person name="Liu C."/>
            <person name="Liu B."/>
            <person name="Ren Y."/>
            <person name="Zhang Y."/>
            <person name="Wang H."/>
            <person name="Li S."/>
            <person name="Jiang F."/>
            <person name="Yin L."/>
            <person name="Zhang G."/>
            <person name="Qian W."/>
            <person name="Fan W."/>
        </authorList>
    </citation>
    <scope>NUCLEOTIDE SEQUENCE [LARGE SCALE GENOMIC DNA]</scope>
    <source>
        <strain evidence="2">SZHN2017</strain>
        <tissue evidence="2">Muscle</tissue>
    </source>
</reference>
<protein>
    <submittedName>
        <fullName evidence="2">Uncharacterized protein</fullName>
    </submittedName>
</protein>
<name>A0A2T7P9T3_POMCA</name>
<organism evidence="2 3">
    <name type="scientific">Pomacea canaliculata</name>
    <name type="common">Golden apple snail</name>
    <dbReference type="NCBI Taxonomy" id="400727"/>
    <lineage>
        <taxon>Eukaryota</taxon>
        <taxon>Metazoa</taxon>
        <taxon>Spiralia</taxon>
        <taxon>Lophotrochozoa</taxon>
        <taxon>Mollusca</taxon>
        <taxon>Gastropoda</taxon>
        <taxon>Caenogastropoda</taxon>
        <taxon>Architaenioglossa</taxon>
        <taxon>Ampullarioidea</taxon>
        <taxon>Ampullariidae</taxon>
        <taxon>Pomacea</taxon>
    </lineage>
</organism>
<keyword evidence="3" id="KW-1185">Reference proteome</keyword>
<feature type="compositionally biased region" description="Basic and acidic residues" evidence="1">
    <location>
        <begin position="80"/>
        <end position="89"/>
    </location>
</feature>